<feature type="region of interest" description="Disordered" evidence="1">
    <location>
        <begin position="80"/>
        <end position="100"/>
    </location>
</feature>
<dbReference type="RefSeq" id="XP_017299771.2">
    <property type="nucleotide sequence ID" value="XM_017444282.2"/>
</dbReference>
<dbReference type="AlphaFoldDB" id="A0A1S4EC20"/>
<feature type="compositionally biased region" description="Basic and acidic residues" evidence="1">
    <location>
        <begin position="289"/>
        <end position="301"/>
    </location>
</feature>
<dbReference type="KEGG" id="dci:103509702"/>
<feature type="compositionally biased region" description="Basic and acidic residues" evidence="1">
    <location>
        <begin position="311"/>
        <end position="332"/>
    </location>
</feature>
<feature type="compositionally biased region" description="Basic residues" evidence="1">
    <location>
        <begin position="631"/>
        <end position="640"/>
    </location>
</feature>
<feature type="compositionally biased region" description="Basic residues" evidence="1">
    <location>
        <begin position="696"/>
        <end position="714"/>
    </location>
</feature>
<evidence type="ECO:0000313" key="2">
    <source>
        <dbReference type="Proteomes" id="UP000079169"/>
    </source>
</evidence>
<evidence type="ECO:0000313" key="3">
    <source>
        <dbReference type="RefSeq" id="XP_017299771.2"/>
    </source>
</evidence>
<dbReference type="PaxDb" id="121845-A0A1S4EC20"/>
<feature type="compositionally biased region" description="Polar residues" evidence="1">
    <location>
        <begin position="18"/>
        <end position="44"/>
    </location>
</feature>
<keyword evidence="2" id="KW-1185">Reference proteome</keyword>
<feature type="region of interest" description="Disordered" evidence="1">
    <location>
        <begin position="15"/>
        <end position="44"/>
    </location>
</feature>
<evidence type="ECO:0000256" key="1">
    <source>
        <dbReference type="SAM" id="MobiDB-lite"/>
    </source>
</evidence>
<feature type="compositionally biased region" description="Polar residues" evidence="1">
    <location>
        <begin position="508"/>
        <end position="519"/>
    </location>
</feature>
<feature type="compositionally biased region" description="Polar residues" evidence="1">
    <location>
        <begin position="84"/>
        <end position="94"/>
    </location>
</feature>
<dbReference type="Proteomes" id="UP000079169">
    <property type="component" value="Unplaced"/>
</dbReference>
<feature type="region of interest" description="Disordered" evidence="1">
    <location>
        <begin position="695"/>
        <end position="714"/>
    </location>
</feature>
<feature type="region of interest" description="Disordered" evidence="1">
    <location>
        <begin position="447"/>
        <end position="524"/>
    </location>
</feature>
<feature type="region of interest" description="Disordered" evidence="1">
    <location>
        <begin position="604"/>
        <end position="645"/>
    </location>
</feature>
<reference evidence="3" key="1">
    <citation type="submission" date="2025-08" db="UniProtKB">
        <authorList>
            <consortium name="RefSeq"/>
        </authorList>
    </citation>
    <scope>IDENTIFICATION</scope>
</reference>
<protein>
    <submittedName>
        <fullName evidence="3">Uncharacterized protein LOC103509702</fullName>
    </submittedName>
</protein>
<feature type="compositionally biased region" description="Basic and acidic residues" evidence="1">
    <location>
        <begin position="258"/>
        <end position="279"/>
    </location>
</feature>
<accession>A0A1S4EC20</accession>
<organism evidence="2 3">
    <name type="scientific">Diaphorina citri</name>
    <name type="common">Asian citrus psyllid</name>
    <dbReference type="NCBI Taxonomy" id="121845"/>
    <lineage>
        <taxon>Eukaryota</taxon>
        <taxon>Metazoa</taxon>
        <taxon>Ecdysozoa</taxon>
        <taxon>Arthropoda</taxon>
        <taxon>Hexapoda</taxon>
        <taxon>Insecta</taxon>
        <taxon>Pterygota</taxon>
        <taxon>Neoptera</taxon>
        <taxon>Paraneoptera</taxon>
        <taxon>Hemiptera</taxon>
        <taxon>Sternorrhyncha</taxon>
        <taxon>Psylloidea</taxon>
        <taxon>Psyllidae</taxon>
        <taxon>Diaphorininae</taxon>
        <taxon>Diaphorina</taxon>
    </lineage>
</organism>
<feature type="region of interest" description="Disordered" evidence="1">
    <location>
        <begin position="145"/>
        <end position="198"/>
    </location>
</feature>
<name>A0A1S4EC20_DIACI</name>
<feature type="compositionally biased region" description="Acidic residues" evidence="1">
    <location>
        <begin position="333"/>
        <end position="343"/>
    </location>
</feature>
<feature type="compositionally biased region" description="Basic and acidic residues" evidence="1">
    <location>
        <begin position="187"/>
        <end position="198"/>
    </location>
</feature>
<gene>
    <name evidence="3" type="primary">LOC103509702</name>
</gene>
<feature type="region of interest" description="Disordered" evidence="1">
    <location>
        <begin position="249"/>
        <end position="352"/>
    </location>
</feature>
<proteinExistence type="predicted"/>
<dbReference type="GeneID" id="103509702"/>
<feature type="compositionally biased region" description="Pro residues" evidence="1">
    <location>
        <begin position="465"/>
        <end position="482"/>
    </location>
</feature>
<sequence>MDSLGGFSNGYELRGSMGNRQSHNNGLVMNGSNSNHLTRSTTRSQLKEPLTVECNGFVNSVSVRSDGVLVEKDAPGRLCRSKSKSCPGNGSQLGPLSPTDVVRPRRNIWKLPSCLLGTTAEDGRSNTTGTRTQCPVKTEANKTECKSNEHTCNSHAPCKYAPPSLKPDRGKCDPDLQEDSNPCPDGQDDRKHKQKGDRKFLEDNREYYKVEVLSAKLRSTRQYVKEYETRKTKEEAHENQTKTELLAEQNGELSNPSSEEHEACGRKTRQSHGDEDKLYLSRKNLKLRHSLESPQHEETTPVKRARPNKVSKIERLNMEADKFMFGDPRRELEEQESSPDPDPDQIAPKRKRKSQVELFLIDNLDYYKFQLPASRLRNGNDMKVYHEECTPDPVPCKGTIRIDFDAVKYSFEMGIEQELWYQVFLRSRSRTKQSLWQNKVPHQSKILLPFERKSRPSTKSKQSVVPPPPPPPPPPEPEPIAPPRRRKRRLSSIIEEDSRPRKSPRCHASTQAILSSTPGQAPIARRSVYSEDGSYTGDVECTPLHEPDNFPECCEFARTNPYSCNVRRLVDKLAQQLNLNTAQLNLCEVLREYSRSYYASLSSSQPSCSQPGDNSSECGGSSHQSWEGVGRRGRPKKRRINMTGWPCRPKRKAAGKILNYNENLAASMSTTACAVPPPSLSPAPVVISASGLVVAPKKKRRRKKQGKASNRYKY</sequence>
<feature type="compositionally biased region" description="Polar residues" evidence="1">
    <location>
        <begin position="610"/>
        <end position="625"/>
    </location>
</feature>